<dbReference type="SMART" id="SM00345">
    <property type="entry name" value="HTH_GNTR"/>
    <property type="match status" value="1"/>
</dbReference>
<organism evidence="5 6">
    <name type="scientific">Cribrihabitans marinus</name>
    <dbReference type="NCBI Taxonomy" id="1227549"/>
    <lineage>
        <taxon>Bacteria</taxon>
        <taxon>Pseudomonadati</taxon>
        <taxon>Pseudomonadota</taxon>
        <taxon>Alphaproteobacteria</taxon>
        <taxon>Rhodobacterales</taxon>
        <taxon>Paracoccaceae</taxon>
        <taxon>Cribrihabitans</taxon>
    </lineage>
</organism>
<sequence length="229" mass="25603">MAEARIDRIDQSNLRESAYRALHDAFTRGEFAPGDAVSLRSLADQLGISMTPVREAVRRLVAEGALVDTPSRTLLVPPYDARRMADLKAARLALESLVLDQAMERIGPADLAALREILEDPGAPGRSKPDLEQNYRFHFAIYRRSGSEVLLPLVEALWLQYGAYLNLVIRQESARQFDEHKHHDEIVAALERGDREAAKVALVRDIERSFRVLGSDEYAVRSSQEGDAP</sequence>
<dbReference type="GO" id="GO:0003677">
    <property type="term" value="F:DNA binding"/>
    <property type="evidence" value="ECO:0007669"/>
    <property type="project" value="UniProtKB-KW"/>
</dbReference>
<dbReference type="STRING" id="1227549.SAMN05444007_10529"/>
<dbReference type="AlphaFoldDB" id="A0A1H6Z4Q3"/>
<dbReference type="Pfam" id="PF07729">
    <property type="entry name" value="FCD"/>
    <property type="match status" value="1"/>
</dbReference>
<dbReference type="InterPro" id="IPR008920">
    <property type="entry name" value="TF_FadR/GntR_C"/>
</dbReference>
<dbReference type="Proteomes" id="UP000199379">
    <property type="component" value="Unassembled WGS sequence"/>
</dbReference>
<evidence type="ECO:0000256" key="1">
    <source>
        <dbReference type="ARBA" id="ARBA00023015"/>
    </source>
</evidence>
<dbReference type="Pfam" id="PF00392">
    <property type="entry name" value="GntR"/>
    <property type="match status" value="1"/>
</dbReference>
<keyword evidence="3" id="KW-0804">Transcription</keyword>
<dbReference type="Gene3D" id="1.10.10.10">
    <property type="entry name" value="Winged helix-like DNA-binding domain superfamily/Winged helix DNA-binding domain"/>
    <property type="match status" value="1"/>
</dbReference>
<dbReference type="SUPFAM" id="SSF48008">
    <property type="entry name" value="GntR ligand-binding domain-like"/>
    <property type="match status" value="1"/>
</dbReference>
<reference evidence="5 6" key="1">
    <citation type="submission" date="2016-10" db="EMBL/GenBank/DDBJ databases">
        <authorList>
            <person name="de Groot N.N."/>
        </authorList>
    </citation>
    <scope>NUCLEOTIDE SEQUENCE [LARGE SCALE GENOMIC DNA]</scope>
    <source>
        <strain evidence="5 6">DSM 29340</strain>
    </source>
</reference>
<accession>A0A1H6Z4Q3</accession>
<dbReference type="InterPro" id="IPR036388">
    <property type="entry name" value="WH-like_DNA-bd_sf"/>
</dbReference>
<dbReference type="EMBL" id="FNYD01000005">
    <property type="protein sequence ID" value="SEJ48499.1"/>
    <property type="molecule type" value="Genomic_DNA"/>
</dbReference>
<proteinExistence type="predicted"/>
<dbReference type="PANTHER" id="PTHR43537">
    <property type="entry name" value="TRANSCRIPTIONAL REGULATOR, GNTR FAMILY"/>
    <property type="match status" value="1"/>
</dbReference>
<evidence type="ECO:0000313" key="6">
    <source>
        <dbReference type="Proteomes" id="UP000199379"/>
    </source>
</evidence>
<dbReference type="InterPro" id="IPR011711">
    <property type="entry name" value="GntR_C"/>
</dbReference>
<protein>
    <submittedName>
        <fullName evidence="5">Transcriptional regulator, GntR family</fullName>
    </submittedName>
</protein>
<dbReference type="InterPro" id="IPR036390">
    <property type="entry name" value="WH_DNA-bd_sf"/>
</dbReference>
<dbReference type="SMART" id="SM00895">
    <property type="entry name" value="FCD"/>
    <property type="match status" value="1"/>
</dbReference>
<evidence type="ECO:0000313" key="5">
    <source>
        <dbReference type="EMBL" id="SEJ48499.1"/>
    </source>
</evidence>
<keyword evidence="1" id="KW-0805">Transcription regulation</keyword>
<dbReference type="PANTHER" id="PTHR43537:SF39">
    <property type="entry name" value="HTH-TYPE TRANSCRIPTIONAL REGULATOR MCBR"/>
    <property type="match status" value="1"/>
</dbReference>
<name>A0A1H6Z4Q3_9RHOB</name>
<evidence type="ECO:0000256" key="3">
    <source>
        <dbReference type="ARBA" id="ARBA00023163"/>
    </source>
</evidence>
<keyword evidence="2" id="KW-0238">DNA-binding</keyword>
<evidence type="ECO:0000259" key="4">
    <source>
        <dbReference type="PROSITE" id="PS50949"/>
    </source>
</evidence>
<gene>
    <name evidence="5" type="ORF">SAMN05444007_10529</name>
</gene>
<dbReference type="SUPFAM" id="SSF46785">
    <property type="entry name" value="Winged helix' DNA-binding domain"/>
    <property type="match status" value="1"/>
</dbReference>
<dbReference type="OrthoDB" id="9815654at2"/>
<evidence type="ECO:0000256" key="2">
    <source>
        <dbReference type="ARBA" id="ARBA00023125"/>
    </source>
</evidence>
<dbReference type="InterPro" id="IPR000524">
    <property type="entry name" value="Tscrpt_reg_HTH_GntR"/>
</dbReference>
<feature type="domain" description="HTH gntR-type" evidence="4">
    <location>
        <begin position="12"/>
        <end position="79"/>
    </location>
</feature>
<keyword evidence="6" id="KW-1185">Reference proteome</keyword>
<dbReference type="Gene3D" id="1.20.120.530">
    <property type="entry name" value="GntR ligand-binding domain-like"/>
    <property type="match status" value="1"/>
</dbReference>
<dbReference type="GO" id="GO:0003700">
    <property type="term" value="F:DNA-binding transcription factor activity"/>
    <property type="evidence" value="ECO:0007669"/>
    <property type="project" value="InterPro"/>
</dbReference>
<dbReference type="RefSeq" id="WP_092365658.1">
    <property type="nucleotide sequence ID" value="NZ_BMGV01000005.1"/>
</dbReference>
<dbReference type="PROSITE" id="PS50949">
    <property type="entry name" value="HTH_GNTR"/>
    <property type="match status" value="1"/>
</dbReference>